<accession>A0ACC3DXB9</accession>
<comment type="caution">
    <text evidence="1">The sequence shown here is derived from an EMBL/GenBank/DDBJ whole genome shotgun (WGS) entry which is preliminary data.</text>
</comment>
<protein>
    <submittedName>
        <fullName evidence="1">Uncharacterized protein</fullName>
    </submittedName>
</protein>
<name>A0ACC3DXB9_9PEZI</name>
<organism evidence="1 2">
    <name type="scientific">Coniosporium uncinatum</name>
    <dbReference type="NCBI Taxonomy" id="93489"/>
    <lineage>
        <taxon>Eukaryota</taxon>
        <taxon>Fungi</taxon>
        <taxon>Dikarya</taxon>
        <taxon>Ascomycota</taxon>
        <taxon>Pezizomycotina</taxon>
        <taxon>Dothideomycetes</taxon>
        <taxon>Dothideomycetes incertae sedis</taxon>
        <taxon>Coniosporium</taxon>
    </lineage>
</organism>
<keyword evidence="2" id="KW-1185">Reference proteome</keyword>
<sequence length="331" mass="35817">MANANGVHHSIQSIVILWDTHTTSSILRALEPSPEYTIHVLARSTPKPSLAAKNAAYHVSDFSTASLSSHFETLKPDILISTSSGGAYDVSARIIDAAVAAGVPRFMPAEFGYDSLNGAVGERLPPSKERGRVIEYLREKSSSREDGGGGGGGGGRFGWCAVATGSELERGLLGGNLGVDLKWQSATLVGTGKEVFAASSDAWVGRVVKAVVERWGEVEERYLYTAGMTVSAAEVVERLEKYGGKKFEVGYVEVEDVKREAERRMDRGFPDAGMWLTERTVWCEEGVDAVRPYVEEDARQTLGLEGESLDEIVREVLHKQKHHGGRGCGCD</sequence>
<dbReference type="EMBL" id="JAWDJW010000230">
    <property type="protein sequence ID" value="KAK3081244.1"/>
    <property type="molecule type" value="Genomic_DNA"/>
</dbReference>
<reference evidence="1" key="1">
    <citation type="submission" date="2024-09" db="EMBL/GenBank/DDBJ databases">
        <title>Black Yeasts Isolated from many extreme environments.</title>
        <authorList>
            <person name="Coleine C."/>
            <person name="Stajich J.E."/>
            <person name="Selbmann L."/>
        </authorList>
    </citation>
    <scope>NUCLEOTIDE SEQUENCE</scope>
    <source>
        <strain evidence="1">CCFEE 5737</strain>
    </source>
</reference>
<proteinExistence type="predicted"/>
<gene>
    <name evidence="1" type="ORF">LTS18_008721</name>
</gene>
<evidence type="ECO:0000313" key="1">
    <source>
        <dbReference type="EMBL" id="KAK3081244.1"/>
    </source>
</evidence>
<evidence type="ECO:0000313" key="2">
    <source>
        <dbReference type="Proteomes" id="UP001186974"/>
    </source>
</evidence>
<dbReference type="Proteomes" id="UP001186974">
    <property type="component" value="Unassembled WGS sequence"/>
</dbReference>